<dbReference type="AlphaFoldDB" id="W7XBZ1"/>
<reference evidence="2" key="1">
    <citation type="journal article" date="2006" name="PLoS Biol.">
        <title>Macronuclear genome sequence of the ciliate Tetrahymena thermophila, a model eukaryote.</title>
        <authorList>
            <person name="Eisen J.A."/>
            <person name="Coyne R.S."/>
            <person name="Wu M."/>
            <person name="Wu D."/>
            <person name="Thiagarajan M."/>
            <person name="Wortman J.R."/>
            <person name="Badger J.H."/>
            <person name="Ren Q."/>
            <person name="Amedeo P."/>
            <person name="Jones K.M."/>
            <person name="Tallon L.J."/>
            <person name="Delcher A.L."/>
            <person name="Salzberg S.L."/>
            <person name="Silva J.C."/>
            <person name="Haas B.J."/>
            <person name="Majoros W.H."/>
            <person name="Farzad M."/>
            <person name="Carlton J.M."/>
            <person name="Smith R.K. Jr."/>
            <person name="Garg J."/>
            <person name="Pearlman R.E."/>
            <person name="Karrer K.M."/>
            <person name="Sun L."/>
            <person name="Manning G."/>
            <person name="Elde N.C."/>
            <person name="Turkewitz A.P."/>
            <person name="Asai D.J."/>
            <person name="Wilkes D.E."/>
            <person name="Wang Y."/>
            <person name="Cai H."/>
            <person name="Collins K."/>
            <person name="Stewart B.A."/>
            <person name="Lee S.R."/>
            <person name="Wilamowska K."/>
            <person name="Weinberg Z."/>
            <person name="Ruzzo W.L."/>
            <person name="Wloga D."/>
            <person name="Gaertig J."/>
            <person name="Frankel J."/>
            <person name="Tsao C.-C."/>
            <person name="Gorovsky M.A."/>
            <person name="Keeling P.J."/>
            <person name="Waller R.F."/>
            <person name="Patron N.J."/>
            <person name="Cherry J.M."/>
            <person name="Stover N.A."/>
            <person name="Krieger C.J."/>
            <person name="del Toro C."/>
            <person name="Ryder H.F."/>
            <person name="Williamson S.C."/>
            <person name="Barbeau R.A."/>
            <person name="Hamilton E.P."/>
            <person name="Orias E."/>
        </authorList>
    </citation>
    <scope>NUCLEOTIDE SEQUENCE [LARGE SCALE GENOMIC DNA]</scope>
    <source>
        <strain evidence="2">SB210</strain>
    </source>
</reference>
<name>W7XBZ1_TETTS</name>
<accession>W7XBZ1</accession>
<dbReference type="KEGG" id="tet:TTHERM_000030359"/>
<dbReference type="GeneID" id="24436887"/>
<gene>
    <name evidence="1" type="ORF">TTHERM_000030359</name>
</gene>
<sequence length="135" mass="16510">MMSSDPTTQLKNQAYLKFVNEASIEKKKIKIRSFYLFHKCQYLCLKDLNNKESETCMQNCQFELDKFHEFRKSKRPESKIFYALPQDLKQIEEMNLSQDEYMLSKKKIADYRKKTQIYVENMKLYLDDWEKLYKK</sequence>
<dbReference type="RefSeq" id="XP_012652560.1">
    <property type="nucleotide sequence ID" value="XM_012797106.1"/>
</dbReference>
<keyword evidence="2" id="KW-1185">Reference proteome</keyword>
<dbReference type="InParanoid" id="W7XBZ1"/>
<evidence type="ECO:0000313" key="2">
    <source>
        <dbReference type="Proteomes" id="UP000009168"/>
    </source>
</evidence>
<organism evidence="1 2">
    <name type="scientific">Tetrahymena thermophila (strain SB210)</name>
    <dbReference type="NCBI Taxonomy" id="312017"/>
    <lineage>
        <taxon>Eukaryota</taxon>
        <taxon>Sar</taxon>
        <taxon>Alveolata</taxon>
        <taxon>Ciliophora</taxon>
        <taxon>Intramacronucleata</taxon>
        <taxon>Oligohymenophorea</taxon>
        <taxon>Hymenostomatida</taxon>
        <taxon>Tetrahymenina</taxon>
        <taxon>Tetrahymenidae</taxon>
        <taxon>Tetrahymena</taxon>
    </lineage>
</organism>
<evidence type="ECO:0008006" key="3">
    <source>
        <dbReference type="Google" id="ProtNLM"/>
    </source>
</evidence>
<proteinExistence type="predicted"/>
<protein>
    <recommendedName>
        <fullName evidence="3">Tim10/DDP family zinc finger protein</fullName>
    </recommendedName>
</protein>
<dbReference type="EMBL" id="GG662720">
    <property type="protein sequence ID" value="EWS74847.1"/>
    <property type="molecule type" value="Genomic_DNA"/>
</dbReference>
<evidence type="ECO:0000313" key="1">
    <source>
        <dbReference type="EMBL" id="EWS74847.1"/>
    </source>
</evidence>
<dbReference type="Proteomes" id="UP000009168">
    <property type="component" value="Unassembled WGS sequence"/>
</dbReference>